<dbReference type="Proteomes" id="UP001478133">
    <property type="component" value="Unassembled WGS sequence"/>
</dbReference>
<evidence type="ECO:0000256" key="7">
    <source>
        <dbReference type="SAM" id="Phobius"/>
    </source>
</evidence>
<evidence type="ECO:0000256" key="3">
    <source>
        <dbReference type="ARBA" id="ARBA00022692"/>
    </source>
</evidence>
<dbReference type="EMBL" id="JBBMFI010000037">
    <property type="protein sequence ID" value="MEQ2566244.1"/>
    <property type="molecule type" value="Genomic_DNA"/>
</dbReference>
<comment type="subcellular location">
    <subcellularLocation>
        <location evidence="1">Cell membrane</location>
        <topology evidence="1">Multi-pass membrane protein</topology>
    </subcellularLocation>
</comment>
<evidence type="ECO:0000313" key="10">
    <source>
        <dbReference type="Proteomes" id="UP001478133"/>
    </source>
</evidence>
<dbReference type="PANTHER" id="PTHR30572">
    <property type="entry name" value="MEMBRANE COMPONENT OF TRANSPORTER-RELATED"/>
    <property type="match status" value="1"/>
</dbReference>
<evidence type="ECO:0000259" key="8">
    <source>
        <dbReference type="Pfam" id="PF02687"/>
    </source>
</evidence>
<keyword evidence="10" id="KW-1185">Reference proteome</keyword>
<feature type="transmembrane region" description="Helical" evidence="7">
    <location>
        <begin position="783"/>
        <end position="808"/>
    </location>
</feature>
<feature type="domain" description="ABC3 transporter permease C-terminal" evidence="8">
    <location>
        <begin position="743"/>
        <end position="857"/>
    </location>
</feature>
<dbReference type="PANTHER" id="PTHR30572:SF4">
    <property type="entry name" value="ABC TRANSPORTER PERMEASE YTRF"/>
    <property type="match status" value="1"/>
</dbReference>
<organism evidence="9 10">
    <name type="scientific">Ruminococcoides intestinihominis</name>
    <dbReference type="NCBI Taxonomy" id="3133161"/>
    <lineage>
        <taxon>Bacteria</taxon>
        <taxon>Bacillati</taxon>
        <taxon>Bacillota</taxon>
        <taxon>Clostridia</taxon>
        <taxon>Eubacteriales</taxon>
        <taxon>Oscillospiraceae</taxon>
        <taxon>Ruminococcoides</taxon>
    </lineage>
</organism>
<comment type="caution">
    <text evidence="9">The sequence shown here is derived from an EMBL/GenBank/DDBJ whole genome shotgun (WGS) entry which is preliminary data.</text>
</comment>
<gene>
    <name evidence="9" type="ORF">ABFO16_08340</name>
</gene>
<feature type="transmembrane region" description="Helical" evidence="7">
    <location>
        <begin position="379"/>
        <end position="401"/>
    </location>
</feature>
<evidence type="ECO:0000256" key="2">
    <source>
        <dbReference type="ARBA" id="ARBA00022475"/>
    </source>
</evidence>
<feature type="transmembrane region" description="Helical" evidence="7">
    <location>
        <begin position="327"/>
        <end position="352"/>
    </location>
</feature>
<reference evidence="9 10" key="1">
    <citation type="submission" date="2024-03" db="EMBL/GenBank/DDBJ databases">
        <title>Human intestinal bacterial collection.</title>
        <authorList>
            <person name="Pauvert C."/>
            <person name="Hitch T.C.A."/>
            <person name="Clavel T."/>
        </authorList>
    </citation>
    <scope>NUCLEOTIDE SEQUENCE [LARGE SCALE GENOMIC DNA]</scope>
    <source>
        <strain evidence="9 10">CLA-AP-H18</strain>
    </source>
</reference>
<evidence type="ECO:0000256" key="4">
    <source>
        <dbReference type="ARBA" id="ARBA00022989"/>
    </source>
</evidence>
<feature type="transmembrane region" description="Helical" evidence="7">
    <location>
        <begin position="738"/>
        <end position="762"/>
    </location>
</feature>
<dbReference type="InterPro" id="IPR050250">
    <property type="entry name" value="Macrolide_Exporter_MacB"/>
</dbReference>
<evidence type="ECO:0000256" key="1">
    <source>
        <dbReference type="ARBA" id="ARBA00004651"/>
    </source>
</evidence>
<keyword evidence="4 7" id="KW-1133">Transmembrane helix</keyword>
<accession>A0ABV1HV84</accession>
<evidence type="ECO:0000256" key="6">
    <source>
        <dbReference type="ARBA" id="ARBA00038076"/>
    </source>
</evidence>
<keyword evidence="2" id="KW-1003">Cell membrane</keyword>
<name>A0ABV1HV84_9FIRM</name>
<dbReference type="RefSeq" id="WP_367286578.1">
    <property type="nucleotide sequence ID" value="NZ_JBBMEY010000063.1"/>
</dbReference>
<feature type="transmembrane region" description="Helical" evidence="7">
    <location>
        <begin position="20"/>
        <end position="44"/>
    </location>
</feature>
<keyword evidence="5 7" id="KW-0472">Membrane</keyword>
<protein>
    <submittedName>
        <fullName evidence="9">ABC transporter permease</fullName>
    </submittedName>
</protein>
<dbReference type="Pfam" id="PF02687">
    <property type="entry name" value="FtsX"/>
    <property type="match status" value="2"/>
</dbReference>
<feature type="transmembrane region" description="Helical" evidence="7">
    <location>
        <begin position="828"/>
        <end position="850"/>
    </location>
</feature>
<keyword evidence="3 7" id="KW-0812">Transmembrane</keyword>
<comment type="similarity">
    <text evidence="6">Belongs to the ABC-4 integral membrane protein family.</text>
</comment>
<feature type="transmembrane region" description="Helical" evidence="7">
    <location>
        <begin position="272"/>
        <end position="299"/>
    </location>
</feature>
<dbReference type="InterPro" id="IPR003838">
    <property type="entry name" value="ABC3_permease_C"/>
</dbReference>
<feature type="domain" description="ABC3 transporter permease C-terminal" evidence="8">
    <location>
        <begin position="281"/>
        <end position="411"/>
    </location>
</feature>
<evidence type="ECO:0000256" key="5">
    <source>
        <dbReference type="ARBA" id="ARBA00023136"/>
    </source>
</evidence>
<evidence type="ECO:0000313" key="9">
    <source>
        <dbReference type="EMBL" id="MEQ2566244.1"/>
    </source>
</evidence>
<sequence length="867" mass="97533">MNIVRTLTLRHLKENKGRTVVTILGIIVAVAMITAVFVGMSSLLNVTGQAMRNITGDYDFSTYTETTDTLKIKNESELKKVGFGYDYDYTIVPQSKVKNPENVTTYLRTYDSNCLDMIMTSKFEGKLPTNENEILVQKSYIDDNKLSWKLGDKITLEIGKYYDKTTKEEKFADEAVVGDIFKKHETRVVTVTGIMTDDIATQIYSQNIIFGQNGTASKDNLSSIDIYGKLKNVHINATKQIDNILKKYGVADYCNLNTEYLLSQGALAINDITAILIVSIIIMLIIIITASVMLVYNAFSMSLTDRIRYLGMLASVGATRKQKRNSVYFEGAFLGMIAIPLGIFFGIIGIYITLNVVINRLADANALSGMDKIDSILSVPVWSIISIIVFSIITIFISAYIPARKSSKISPIDAIRQNDSIKLKAKSLKSSKLIRKIFGYEGEIANKNLKRNGKKSRLIIVSLTISVVLFISVNYFCSMLTNQVGGFEKEPYQVEVAVQYSNAENLDKALAKENNVKDKYSITACYIQQLKSNKDKYLDYMNSKYKNKYKEELCMRLHLVDDKYFDKLCKDNNIDKSKYYGKNLLALAVNSVGDKSEGDPVFKDSVKNYGLYCDQSDLYAGGFIDDSIYEDNYKLEGHILSEENNIHIGDFIKYDENDPMFTMDDNSEITMFAPMTEYLKVTNNKPSNMTITYGYVTDDSKKLVKTLEDISDNYGVEYISNIEMQQQTTDSVKFTIQVFLYGFITLITLITLFNIVNTISTGTAMRKREFAMLRSVGVSKKGFYKIVCLESLLYGIKALIIGLPLSLLISYGMNVSLGSAGYPFRPDIMIYLIVVVAVFLIVGLTMFYAVNKIKKGSIIEALKEDID</sequence>
<feature type="transmembrane region" description="Helical" evidence="7">
    <location>
        <begin position="458"/>
        <end position="476"/>
    </location>
</feature>
<proteinExistence type="inferred from homology"/>